<keyword evidence="5" id="KW-0560">Oxidoreductase</keyword>
<dbReference type="EMBL" id="JAMZFT010000002">
    <property type="protein sequence ID" value="MCP1336958.1"/>
    <property type="molecule type" value="Genomic_DNA"/>
</dbReference>
<evidence type="ECO:0000313" key="7">
    <source>
        <dbReference type="EMBL" id="MCP1336958.1"/>
    </source>
</evidence>
<dbReference type="GO" id="GO:0016491">
    <property type="term" value="F:oxidoreductase activity"/>
    <property type="evidence" value="ECO:0007669"/>
    <property type="project" value="UniProtKB-KW"/>
</dbReference>
<dbReference type="Gene3D" id="3.40.109.10">
    <property type="entry name" value="NADH Oxidase"/>
    <property type="match status" value="1"/>
</dbReference>
<keyword evidence="3" id="KW-0285">Flavoprotein</keyword>
<keyword evidence="4" id="KW-0288">FMN</keyword>
<dbReference type="PANTHER" id="PTHR43673">
    <property type="entry name" value="NAD(P)H NITROREDUCTASE YDGI-RELATED"/>
    <property type="match status" value="1"/>
</dbReference>
<name>A0A9J6PEU7_9PROT</name>
<comment type="caution">
    <text evidence="7">The sequence shown here is derived from an EMBL/GenBank/DDBJ whole genome shotgun (WGS) entry which is preliminary data.</text>
</comment>
<comment type="similarity">
    <text evidence="2">Belongs to the nitroreductase family.</text>
</comment>
<feature type="domain" description="Nitroreductase" evidence="6">
    <location>
        <begin position="24"/>
        <end position="214"/>
    </location>
</feature>
<organism evidence="7 8">
    <name type="scientific">Futiania mangrovi</name>
    <dbReference type="NCBI Taxonomy" id="2959716"/>
    <lineage>
        <taxon>Bacteria</taxon>
        <taxon>Pseudomonadati</taxon>
        <taxon>Pseudomonadota</taxon>
        <taxon>Alphaproteobacteria</taxon>
        <taxon>Futianiales</taxon>
        <taxon>Futianiaceae</taxon>
        <taxon>Futiania</taxon>
    </lineage>
</organism>
<evidence type="ECO:0000313" key="8">
    <source>
        <dbReference type="Proteomes" id="UP001055804"/>
    </source>
</evidence>
<dbReference type="AlphaFoldDB" id="A0A9J6PEU7"/>
<comment type="cofactor">
    <cofactor evidence="1">
        <name>FMN</name>
        <dbReference type="ChEBI" id="CHEBI:58210"/>
    </cofactor>
</comment>
<dbReference type="Proteomes" id="UP001055804">
    <property type="component" value="Unassembled WGS sequence"/>
</dbReference>
<evidence type="ECO:0000256" key="1">
    <source>
        <dbReference type="ARBA" id="ARBA00001917"/>
    </source>
</evidence>
<reference evidence="7" key="1">
    <citation type="submission" date="2022-06" db="EMBL/GenBank/DDBJ databases">
        <title>Isolation and Genomics of Futiania mangrovii gen. nov., sp. nov., a Rare and Metabolically-versatile member in the Class Alphaproteobacteria.</title>
        <authorList>
            <person name="Liu L."/>
            <person name="Huang W.-C."/>
            <person name="Pan J."/>
            <person name="Li J."/>
            <person name="Huang Y."/>
            <person name="Du H."/>
            <person name="Liu Y."/>
            <person name="Li M."/>
        </authorList>
    </citation>
    <scope>NUCLEOTIDE SEQUENCE</scope>
    <source>
        <strain evidence="7">FT118</strain>
    </source>
</reference>
<dbReference type="CDD" id="cd02136">
    <property type="entry name" value="PnbA_NfnB-like"/>
    <property type="match status" value="1"/>
</dbReference>
<dbReference type="InterPro" id="IPR029479">
    <property type="entry name" value="Nitroreductase"/>
</dbReference>
<evidence type="ECO:0000256" key="4">
    <source>
        <dbReference type="ARBA" id="ARBA00022643"/>
    </source>
</evidence>
<dbReference type="RefSeq" id="WP_269332898.1">
    <property type="nucleotide sequence ID" value="NZ_JAMZFT010000002.1"/>
</dbReference>
<dbReference type="SUPFAM" id="SSF55469">
    <property type="entry name" value="FMN-dependent nitroreductase-like"/>
    <property type="match status" value="1"/>
</dbReference>
<evidence type="ECO:0000256" key="3">
    <source>
        <dbReference type="ARBA" id="ARBA00022630"/>
    </source>
</evidence>
<dbReference type="InterPro" id="IPR000415">
    <property type="entry name" value="Nitroreductase-like"/>
</dbReference>
<evidence type="ECO:0000256" key="2">
    <source>
        <dbReference type="ARBA" id="ARBA00007118"/>
    </source>
</evidence>
<proteinExistence type="inferred from homology"/>
<accession>A0A9J6PEU7</accession>
<gene>
    <name evidence="7" type="ORF">NJQ99_11100</name>
</gene>
<evidence type="ECO:0000259" key="6">
    <source>
        <dbReference type="Pfam" id="PF00881"/>
    </source>
</evidence>
<dbReference type="PANTHER" id="PTHR43673:SF2">
    <property type="entry name" value="NITROREDUCTASE"/>
    <property type="match status" value="1"/>
</dbReference>
<sequence>MSVRAKGFPVPPEADVAESVDDAIASRRSVRAFLPTPVPRDLVEHILEVSARAPSGTNTQPWKVYAVAGAPQKALIADLLAAHDDPAQQAKREYEYYPTQWFEPYLGRRRKVGWDMYGLLGIAKGDKAAMHRQHGENYTFFGAPAGLFFTVDRRLETGSWLDCGMFIENVMIAARGHGLHTCPQAALANFPAIVRRHLSIPEDEIVICGMALGYEDKSARINELTTEREPVSGFARFLGW</sequence>
<evidence type="ECO:0000256" key="5">
    <source>
        <dbReference type="ARBA" id="ARBA00023002"/>
    </source>
</evidence>
<keyword evidence="8" id="KW-1185">Reference proteome</keyword>
<dbReference type="Pfam" id="PF00881">
    <property type="entry name" value="Nitroreductase"/>
    <property type="match status" value="1"/>
</dbReference>
<protein>
    <submittedName>
        <fullName evidence="7">Nitroreductase</fullName>
    </submittedName>
</protein>